<dbReference type="InterPro" id="IPR050490">
    <property type="entry name" value="Bact_solute-bd_prot1"/>
</dbReference>
<evidence type="ECO:0000313" key="5">
    <source>
        <dbReference type="Proteomes" id="UP000565579"/>
    </source>
</evidence>
<evidence type="ECO:0000313" key="4">
    <source>
        <dbReference type="EMBL" id="MBB6549088.1"/>
    </source>
</evidence>
<comment type="caution">
    <text evidence="4">The sequence shown here is derived from an EMBL/GenBank/DDBJ whole genome shotgun (WGS) entry which is preliminary data.</text>
</comment>
<dbReference type="PANTHER" id="PTHR43649:SF29">
    <property type="entry name" value="OSMOPROTECTIVE COMPOUNDS-BINDING PROTEIN GGTB"/>
    <property type="match status" value="1"/>
</dbReference>
<dbReference type="InterPro" id="IPR006059">
    <property type="entry name" value="SBP"/>
</dbReference>
<comment type="similarity">
    <text evidence="1">Belongs to the bacterial solute-binding protein 1 family.</text>
</comment>
<organism evidence="4 5">
    <name type="scientific">Nonomuraea rubra</name>
    <dbReference type="NCBI Taxonomy" id="46180"/>
    <lineage>
        <taxon>Bacteria</taxon>
        <taxon>Bacillati</taxon>
        <taxon>Actinomycetota</taxon>
        <taxon>Actinomycetes</taxon>
        <taxon>Streptosporangiales</taxon>
        <taxon>Streptosporangiaceae</taxon>
        <taxon>Nonomuraea</taxon>
    </lineage>
</organism>
<dbReference type="SUPFAM" id="SSF53850">
    <property type="entry name" value="Periplasmic binding protein-like II"/>
    <property type="match status" value="1"/>
</dbReference>
<accession>A0A7X0TZ39</accession>
<dbReference type="RefSeq" id="WP_185103472.1">
    <property type="nucleotide sequence ID" value="NZ_BAAAXY010000235.1"/>
</dbReference>
<dbReference type="Pfam" id="PF01547">
    <property type="entry name" value="SBP_bac_1"/>
    <property type="match status" value="1"/>
</dbReference>
<sequence>MTISRLGRAALAIAVALSPAAACSRQNPKGEVTVLALWTGSEKAAFTEVLEAFKGRTGIVPVYQDTRALPQVLQAEVETGNPPDVAIMASAGEFAEYARDGKLVKLDGLVGEHRRAFKEHWLLPMGEGRDRHVYAVPYKVSFKSAIWYRPGRTPEPPRENWDRLVSYTTSQAGAGITPWCMGMGDAPSSGGTGTDAIEDILLHRSPEVYEKWATGRQSWSSPEVRDAWETWHEVFVEHAYGGPRAALSTDFQDGGRPMFADPPGCLLEHQGSFIVEFYEQYRGLPNGAPRAGADFDFFPFPPFDPSGDTAGQPWLGAIDLAVMFNDTPQARELIRFLATRDAQLIWPSDPHRGGGAIMANETVDAAAYGDPISRKIAGIVHSDRPMCFDASDAMPPAMRNAFSRAVLEYLNDPGRLTGLLDKLDAIHAGIPQTAWLDLPCGDKETQE</sequence>
<feature type="chain" id="PRO_5039459568" evidence="3">
    <location>
        <begin position="22"/>
        <end position="447"/>
    </location>
</feature>
<evidence type="ECO:0000256" key="3">
    <source>
        <dbReference type="SAM" id="SignalP"/>
    </source>
</evidence>
<evidence type="ECO:0000256" key="2">
    <source>
        <dbReference type="ARBA" id="ARBA00022448"/>
    </source>
</evidence>
<name>A0A7X0TZ39_9ACTN</name>
<protein>
    <submittedName>
        <fullName evidence="4">Alpha-glucoside transport system substrate-binding protein</fullName>
    </submittedName>
</protein>
<keyword evidence="3" id="KW-0732">Signal</keyword>
<dbReference type="PANTHER" id="PTHR43649">
    <property type="entry name" value="ARABINOSE-BINDING PROTEIN-RELATED"/>
    <property type="match status" value="1"/>
</dbReference>
<dbReference type="EMBL" id="JACHMI010000001">
    <property type="protein sequence ID" value="MBB6549088.1"/>
    <property type="molecule type" value="Genomic_DNA"/>
</dbReference>
<evidence type="ECO:0000256" key="1">
    <source>
        <dbReference type="ARBA" id="ARBA00008520"/>
    </source>
</evidence>
<dbReference type="Proteomes" id="UP000565579">
    <property type="component" value="Unassembled WGS sequence"/>
</dbReference>
<dbReference type="Gene3D" id="3.40.190.10">
    <property type="entry name" value="Periplasmic binding protein-like II"/>
    <property type="match status" value="2"/>
</dbReference>
<dbReference type="AlphaFoldDB" id="A0A7X0TZ39"/>
<reference evidence="4 5" key="1">
    <citation type="submission" date="2020-08" db="EMBL/GenBank/DDBJ databases">
        <title>Sequencing the genomes of 1000 actinobacteria strains.</title>
        <authorList>
            <person name="Klenk H.-P."/>
        </authorList>
    </citation>
    <scope>NUCLEOTIDE SEQUENCE [LARGE SCALE GENOMIC DNA]</scope>
    <source>
        <strain evidence="4 5">DSM 43768</strain>
    </source>
</reference>
<keyword evidence="5" id="KW-1185">Reference proteome</keyword>
<gene>
    <name evidence="4" type="ORF">HD593_003883</name>
</gene>
<keyword evidence="2" id="KW-0813">Transport</keyword>
<feature type="signal peptide" evidence="3">
    <location>
        <begin position="1"/>
        <end position="21"/>
    </location>
</feature>
<proteinExistence type="inferred from homology"/>